<sequence length="41" mass="4665">MHMQVTPPGVKINYSRRDRSCALYVTMSTCGHVQTYGEFSL</sequence>
<gene>
    <name evidence="1" type="ORF">BS78_K054700</name>
</gene>
<accession>A0A9W7XA86</accession>
<protein>
    <submittedName>
        <fullName evidence="1">Uncharacterized protein</fullName>
    </submittedName>
</protein>
<dbReference type="Proteomes" id="UP001164776">
    <property type="component" value="Unassembled WGS sequence"/>
</dbReference>
<name>A0A9W7XA86_9POAL</name>
<evidence type="ECO:0000313" key="2">
    <source>
        <dbReference type="Proteomes" id="UP001164776"/>
    </source>
</evidence>
<reference evidence="1 2" key="1">
    <citation type="submission" date="2022-10" db="EMBL/GenBank/DDBJ databases">
        <title>WGS assembly of Paspalum vaginatum 540-79.</title>
        <authorList>
            <person name="Sun G."/>
            <person name="Wase N."/>
            <person name="Shu S."/>
            <person name="Jenkins J."/>
            <person name="Zhou B."/>
            <person name="Torres-Rodriguez J."/>
            <person name="Chen C."/>
            <person name="Sandor L."/>
            <person name="Plott C."/>
            <person name="Yoshinga Y."/>
            <person name="Daum C."/>
            <person name="Qi P."/>
            <person name="Barry K."/>
            <person name="Lipzen A."/>
            <person name="Berry L."/>
            <person name="Pedersen C."/>
            <person name="Gottilla T."/>
            <person name="Foltz A."/>
            <person name="Yu H."/>
            <person name="O'Malley R."/>
            <person name="Zhang C."/>
            <person name="Devos K."/>
            <person name="Sigmon B."/>
            <person name="Yu B."/>
            <person name="Obata T."/>
            <person name="Schmutz J."/>
            <person name="Schnable J."/>
        </authorList>
    </citation>
    <scope>NUCLEOTIDE SEQUENCE [LARGE SCALE GENOMIC DNA]</scope>
    <source>
        <strain evidence="2">cv. 540-79</strain>
    </source>
</reference>
<keyword evidence="2" id="KW-1185">Reference proteome</keyword>
<organism evidence="1 2">
    <name type="scientific">Paspalum vaginatum</name>
    <name type="common">seashore paspalum</name>
    <dbReference type="NCBI Taxonomy" id="158149"/>
    <lineage>
        <taxon>Eukaryota</taxon>
        <taxon>Viridiplantae</taxon>
        <taxon>Streptophyta</taxon>
        <taxon>Embryophyta</taxon>
        <taxon>Tracheophyta</taxon>
        <taxon>Spermatophyta</taxon>
        <taxon>Magnoliopsida</taxon>
        <taxon>Liliopsida</taxon>
        <taxon>Poales</taxon>
        <taxon>Poaceae</taxon>
        <taxon>PACMAD clade</taxon>
        <taxon>Panicoideae</taxon>
        <taxon>Andropogonodae</taxon>
        <taxon>Paspaleae</taxon>
        <taxon>Paspalinae</taxon>
        <taxon>Paspalum</taxon>
    </lineage>
</organism>
<proteinExistence type="predicted"/>
<evidence type="ECO:0000313" key="1">
    <source>
        <dbReference type="EMBL" id="KAJ1256273.1"/>
    </source>
</evidence>
<comment type="caution">
    <text evidence="1">The sequence shown here is derived from an EMBL/GenBank/DDBJ whole genome shotgun (WGS) entry which is preliminary data.</text>
</comment>
<dbReference type="AlphaFoldDB" id="A0A9W7XA86"/>
<dbReference type="EMBL" id="MU629533">
    <property type="protein sequence ID" value="KAJ1256273.1"/>
    <property type="molecule type" value="Genomic_DNA"/>
</dbReference>